<reference evidence="1 2" key="1">
    <citation type="journal article" date="2023" name="Commun. Biol.">
        <title>Genome analysis of Parmales, the sister group of diatoms, reveals the evolutionary specialization of diatoms from phago-mixotrophs to photoautotrophs.</title>
        <authorList>
            <person name="Ban H."/>
            <person name="Sato S."/>
            <person name="Yoshikawa S."/>
            <person name="Yamada K."/>
            <person name="Nakamura Y."/>
            <person name="Ichinomiya M."/>
            <person name="Sato N."/>
            <person name="Blanc-Mathieu R."/>
            <person name="Endo H."/>
            <person name="Kuwata A."/>
            <person name="Ogata H."/>
        </authorList>
    </citation>
    <scope>NUCLEOTIDE SEQUENCE [LARGE SCALE GENOMIC DNA]</scope>
</reference>
<protein>
    <submittedName>
        <fullName evidence="1">Uncharacterized protein</fullName>
    </submittedName>
</protein>
<organism evidence="1 2">
    <name type="scientific">Tetraparma gracilis</name>
    <dbReference type="NCBI Taxonomy" id="2962635"/>
    <lineage>
        <taxon>Eukaryota</taxon>
        <taxon>Sar</taxon>
        <taxon>Stramenopiles</taxon>
        <taxon>Ochrophyta</taxon>
        <taxon>Bolidophyceae</taxon>
        <taxon>Parmales</taxon>
        <taxon>Triparmaceae</taxon>
        <taxon>Tetraparma</taxon>
    </lineage>
</organism>
<proteinExistence type="predicted"/>
<evidence type="ECO:0000313" key="1">
    <source>
        <dbReference type="EMBL" id="GMI58405.1"/>
    </source>
</evidence>
<comment type="caution">
    <text evidence="1">The sequence shown here is derived from an EMBL/GenBank/DDBJ whole genome shotgun (WGS) entry which is preliminary data.</text>
</comment>
<sequence>MLRRSNTGPAYYYSRMMQYNPGDIRSQLTCVCGYVNFPEDQSCDWQAVVREMLVCVECGKGHCSECCQWHEGCRDKIDAKFGLERMGRMYRFELEIVTREREEMEEAREIDKEQEKEQKSGGKVGAVFDEWVGTMGERVVRLEKATVAMEKRAEPMGGRVARLEKATVAMEKRAEERLASEESEKIEKSVIDEERMKKMGEMVNEWVGAIDDRMEALEDKMDEQVRAMEKKFEERTTAYLMELGARLTDRDR</sequence>
<name>A0ABQ6NEY7_9STRA</name>
<dbReference type="EMBL" id="BRYB01006470">
    <property type="protein sequence ID" value="GMI58405.1"/>
    <property type="molecule type" value="Genomic_DNA"/>
</dbReference>
<gene>
    <name evidence="1" type="ORF">TeGR_g1534</name>
</gene>
<dbReference type="Proteomes" id="UP001165060">
    <property type="component" value="Unassembled WGS sequence"/>
</dbReference>
<keyword evidence="2" id="KW-1185">Reference proteome</keyword>
<accession>A0ABQ6NEY7</accession>
<evidence type="ECO:0000313" key="2">
    <source>
        <dbReference type="Proteomes" id="UP001165060"/>
    </source>
</evidence>